<dbReference type="InterPro" id="IPR023005">
    <property type="entry name" value="Nucleoside_diP_kinase_AS"/>
</dbReference>
<evidence type="ECO:0000256" key="1">
    <source>
        <dbReference type="ARBA" id="ARBA00000082"/>
    </source>
</evidence>
<dbReference type="Proteomes" id="UP000236333">
    <property type="component" value="Unassembled WGS sequence"/>
</dbReference>
<evidence type="ECO:0000313" key="4">
    <source>
        <dbReference type="EMBL" id="PNH08461.1"/>
    </source>
</evidence>
<organism evidence="4 5">
    <name type="scientific">Tetrabaena socialis</name>
    <dbReference type="NCBI Taxonomy" id="47790"/>
    <lineage>
        <taxon>Eukaryota</taxon>
        <taxon>Viridiplantae</taxon>
        <taxon>Chlorophyta</taxon>
        <taxon>core chlorophytes</taxon>
        <taxon>Chlorophyceae</taxon>
        <taxon>CS clade</taxon>
        <taxon>Chlamydomonadales</taxon>
        <taxon>Tetrabaenaceae</taxon>
        <taxon>Tetrabaena</taxon>
    </lineage>
</organism>
<feature type="domain" description="Nucleoside diphosphate kinase-like" evidence="3">
    <location>
        <begin position="19"/>
        <end position="77"/>
    </location>
</feature>
<comment type="caution">
    <text evidence="4">The sequence shown here is derived from an EMBL/GenBank/DDBJ whole genome shotgun (WGS) entry which is preliminary data.</text>
</comment>
<dbReference type="Gene3D" id="3.30.70.141">
    <property type="entry name" value="Nucleoside diphosphate kinase-like domain"/>
    <property type="match status" value="1"/>
</dbReference>
<evidence type="ECO:0000313" key="5">
    <source>
        <dbReference type="Proteomes" id="UP000236333"/>
    </source>
</evidence>
<keyword evidence="4" id="KW-0418">Kinase</keyword>
<comment type="catalytic activity">
    <reaction evidence="2">
        <text>a ribonucleoside 5'-diphosphate + ATP = a ribonucleoside 5'-triphosphate + ADP</text>
        <dbReference type="Rhea" id="RHEA:18113"/>
        <dbReference type="ChEBI" id="CHEBI:30616"/>
        <dbReference type="ChEBI" id="CHEBI:57930"/>
        <dbReference type="ChEBI" id="CHEBI:61557"/>
        <dbReference type="ChEBI" id="CHEBI:456216"/>
        <dbReference type="EC" id="2.7.4.6"/>
    </reaction>
</comment>
<name>A0A2J8A7G1_9CHLO</name>
<dbReference type="AlphaFoldDB" id="A0A2J8A7G1"/>
<sequence length="92" mass="9629">MGSAMPVAVCGGGLEGAPTAAVVKSVRGGSTLAQAATSARRITVAQLHCWDHVGRNVIHGSDSVESATREIGLWFPEGLAEWTPVAKPWIYE</sequence>
<reference evidence="4 5" key="1">
    <citation type="journal article" date="2017" name="Mol. Biol. Evol.">
        <title>The 4-celled Tetrabaena socialis nuclear genome reveals the essential components for genetic control of cell number at the origin of multicellularity in the volvocine lineage.</title>
        <authorList>
            <person name="Featherston J."/>
            <person name="Arakaki Y."/>
            <person name="Hanschen E.R."/>
            <person name="Ferris P.J."/>
            <person name="Michod R.E."/>
            <person name="Olson B.J.S.C."/>
            <person name="Nozaki H."/>
            <person name="Durand P.M."/>
        </authorList>
    </citation>
    <scope>NUCLEOTIDE SEQUENCE [LARGE SCALE GENOMIC DNA]</scope>
    <source>
        <strain evidence="4 5">NIES-571</strain>
    </source>
</reference>
<dbReference type="PROSITE" id="PS00469">
    <property type="entry name" value="NDPK"/>
    <property type="match status" value="1"/>
</dbReference>
<dbReference type="SUPFAM" id="SSF54919">
    <property type="entry name" value="Nucleoside diphosphate kinase, NDK"/>
    <property type="match status" value="1"/>
</dbReference>
<comment type="catalytic activity">
    <reaction evidence="1">
        <text>a 2'-deoxyribonucleoside 5'-diphosphate + ATP = a 2'-deoxyribonucleoside 5'-triphosphate + ADP</text>
        <dbReference type="Rhea" id="RHEA:44640"/>
        <dbReference type="ChEBI" id="CHEBI:30616"/>
        <dbReference type="ChEBI" id="CHEBI:61560"/>
        <dbReference type="ChEBI" id="CHEBI:73316"/>
        <dbReference type="ChEBI" id="CHEBI:456216"/>
        <dbReference type="EC" id="2.7.4.6"/>
    </reaction>
</comment>
<dbReference type="OrthoDB" id="2162449at2759"/>
<dbReference type="Pfam" id="PF00334">
    <property type="entry name" value="NDK"/>
    <property type="match status" value="1"/>
</dbReference>
<dbReference type="InterPro" id="IPR034907">
    <property type="entry name" value="NDK-like_dom"/>
</dbReference>
<keyword evidence="5" id="KW-1185">Reference proteome</keyword>
<keyword evidence="4" id="KW-0808">Transferase</keyword>
<protein>
    <submittedName>
        <fullName evidence="4">Nucleoside diphosphate kinase 1</fullName>
    </submittedName>
</protein>
<evidence type="ECO:0000259" key="3">
    <source>
        <dbReference type="Pfam" id="PF00334"/>
    </source>
</evidence>
<proteinExistence type="predicted"/>
<dbReference type="EMBL" id="PGGS01000129">
    <property type="protein sequence ID" value="PNH08461.1"/>
    <property type="molecule type" value="Genomic_DNA"/>
</dbReference>
<dbReference type="InterPro" id="IPR036850">
    <property type="entry name" value="NDK-like_dom_sf"/>
</dbReference>
<gene>
    <name evidence="4" type="ORF">TSOC_004966</name>
</gene>
<evidence type="ECO:0000256" key="2">
    <source>
        <dbReference type="ARBA" id="ARBA00000937"/>
    </source>
</evidence>
<accession>A0A2J8A7G1</accession>
<dbReference type="GO" id="GO:0004550">
    <property type="term" value="F:nucleoside diphosphate kinase activity"/>
    <property type="evidence" value="ECO:0007669"/>
    <property type="project" value="UniProtKB-EC"/>
</dbReference>